<dbReference type="PANTHER" id="PTHR40079:SF4">
    <property type="entry name" value="GH26 DOMAIN-CONTAINING PROTEIN-RELATED"/>
    <property type="match status" value="1"/>
</dbReference>
<evidence type="ECO:0000313" key="8">
    <source>
        <dbReference type="Proteomes" id="UP000295142"/>
    </source>
</evidence>
<name>A0A4V2SAX6_9RHOB</name>
<keyword evidence="8" id="KW-1185">Reference proteome</keyword>
<accession>A0A4V2SAX6</accession>
<feature type="active site" description="Nucleophile" evidence="4">
    <location>
        <position position="238"/>
    </location>
</feature>
<evidence type="ECO:0000256" key="4">
    <source>
        <dbReference type="PROSITE-ProRule" id="PRU01100"/>
    </source>
</evidence>
<keyword evidence="3 4" id="KW-0326">Glycosidase</keyword>
<proteinExistence type="inferred from homology"/>
<sequence length="297" mass="33867">MAYALKSTVAGLVMALCLTATARAESAPPGDLPFGVYDPDGVFADDPEVTIEHLFLPWEDVFLPSLIEADAYALERGRSILATIEPWTWNRSERNTPEILQQGIASGEYDRYMASICAVLNLFESPVTVRWAQEMEDESGQFIWANWEPETYIAAYRRLVDVCRAQAPRVNYMWSPLGYEQLTPYYPGDDYVDIIGLSVFGLQPWEQEILGEEQSFEKILGPRYARVEPFGKPVVVAELGYSGSQAYVDKWNGEVRQLYPQFPNLVAVVYFNQKEVYPWPDDYGLPNWKFEARVIDE</sequence>
<evidence type="ECO:0000259" key="6">
    <source>
        <dbReference type="PROSITE" id="PS51764"/>
    </source>
</evidence>
<dbReference type="GO" id="GO:0016985">
    <property type="term" value="F:mannan endo-1,4-beta-mannosidase activity"/>
    <property type="evidence" value="ECO:0007669"/>
    <property type="project" value="InterPro"/>
</dbReference>
<dbReference type="Proteomes" id="UP000295142">
    <property type="component" value="Unassembled WGS sequence"/>
</dbReference>
<dbReference type="Gene3D" id="3.20.20.80">
    <property type="entry name" value="Glycosidases"/>
    <property type="match status" value="1"/>
</dbReference>
<dbReference type="GO" id="GO:0006080">
    <property type="term" value="P:substituted mannan metabolic process"/>
    <property type="evidence" value="ECO:0007669"/>
    <property type="project" value="InterPro"/>
</dbReference>
<keyword evidence="5" id="KW-0732">Signal</keyword>
<dbReference type="InterPro" id="IPR017853">
    <property type="entry name" value="GH"/>
</dbReference>
<dbReference type="OrthoDB" id="9816550at2"/>
<reference evidence="7 8" key="1">
    <citation type="submission" date="2019-03" db="EMBL/GenBank/DDBJ databases">
        <title>Genomic Encyclopedia of Type Strains, Phase IV (KMG-IV): sequencing the most valuable type-strain genomes for metagenomic binning, comparative biology and taxonomic classification.</title>
        <authorList>
            <person name="Goeker M."/>
        </authorList>
    </citation>
    <scope>NUCLEOTIDE SEQUENCE [LARGE SCALE GENOMIC DNA]</scope>
    <source>
        <strain evidence="7 8">DSM 4868</strain>
    </source>
</reference>
<feature type="active site" description="Proton donor" evidence="4">
    <location>
        <position position="134"/>
    </location>
</feature>
<dbReference type="InterPro" id="IPR022790">
    <property type="entry name" value="GH26_dom"/>
</dbReference>
<dbReference type="Pfam" id="PF02156">
    <property type="entry name" value="Glyco_hydro_26"/>
    <property type="match status" value="1"/>
</dbReference>
<comment type="similarity">
    <text evidence="1 4">Belongs to the glycosyl hydrolase 26 family.</text>
</comment>
<evidence type="ECO:0000313" key="7">
    <source>
        <dbReference type="EMBL" id="TCO73340.1"/>
    </source>
</evidence>
<dbReference type="RefSeq" id="WP_132541463.1">
    <property type="nucleotide sequence ID" value="NZ_SLWW01000002.1"/>
</dbReference>
<dbReference type="InterPro" id="IPR000805">
    <property type="entry name" value="Glyco_hydro_26"/>
</dbReference>
<comment type="caution">
    <text evidence="7">The sequence shown here is derived from an EMBL/GenBank/DDBJ whole genome shotgun (WGS) entry which is preliminary data.</text>
</comment>
<feature type="signal peptide" evidence="5">
    <location>
        <begin position="1"/>
        <end position="22"/>
    </location>
</feature>
<gene>
    <name evidence="7" type="ORF">EV655_102104</name>
</gene>
<evidence type="ECO:0000256" key="2">
    <source>
        <dbReference type="ARBA" id="ARBA00022801"/>
    </source>
</evidence>
<feature type="domain" description="GH26" evidence="6">
    <location>
        <begin position="1"/>
        <end position="297"/>
    </location>
</feature>
<evidence type="ECO:0000256" key="3">
    <source>
        <dbReference type="ARBA" id="ARBA00023295"/>
    </source>
</evidence>
<protein>
    <submittedName>
        <fullName evidence="7">Endoglucanase</fullName>
    </submittedName>
</protein>
<evidence type="ECO:0000256" key="1">
    <source>
        <dbReference type="ARBA" id="ARBA00007754"/>
    </source>
</evidence>
<keyword evidence="2 4" id="KW-0378">Hydrolase</keyword>
<organism evidence="7 8">
    <name type="scientific">Rhodovulum euryhalinum</name>
    <dbReference type="NCBI Taxonomy" id="35805"/>
    <lineage>
        <taxon>Bacteria</taxon>
        <taxon>Pseudomonadati</taxon>
        <taxon>Pseudomonadota</taxon>
        <taxon>Alphaproteobacteria</taxon>
        <taxon>Rhodobacterales</taxon>
        <taxon>Paracoccaceae</taxon>
        <taxon>Rhodovulum</taxon>
    </lineage>
</organism>
<dbReference type="SUPFAM" id="SSF51445">
    <property type="entry name" value="(Trans)glycosidases"/>
    <property type="match status" value="1"/>
</dbReference>
<dbReference type="PANTHER" id="PTHR40079">
    <property type="entry name" value="MANNAN ENDO-1,4-BETA-MANNOSIDASE E-RELATED"/>
    <property type="match status" value="1"/>
</dbReference>
<feature type="chain" id="PRO_5020504271" evidence="5">
    <location>
        <begin position="23"/>
        <end position="297"/>
    </location>
</feature>
<dbReference type="AlphaFoldDB" id="A0A4V2SAX6"/>
<dbReference type="PROSITE" id="PS51764">
    <property type="entry name" value="GH26"/>
    <property type="match status" value="1"/>
</dbReference>
<dbReference type="EMBL" id="SLWW01000002">
    <property type="protein sequence ID" value="TCO73340.1"/>
    <property type="molecule type" value="Genomic_DNA"/>
</dbReference>
<evidence type="ECO:0000256" key="5">
    <source>
        <dbReference type="SAM" id="SignalP"/>
    </source>
</evidence>